<feature type="region of interest" description="Disordered" evidence="1">
    <location>
        <begin position="1"/>
        <end position="26"/>
    </location>
</feature>
<dbReference type="KEGG" id="stri:C7M71_012020"/>
<organism evidence="3 4">
    <name type="scientific">Peterkaempfera bronchialis</name>
    <dbReference type="NCBI Taxonomy" id="2126346"/>
    <lineage>
        <taxon>Bacteria</taxon>
        <taxon>Bacillati</taxon>
        <taxon>Actinomycetota</taxon>
        <taxon>Actinomycetes</taxon>
        <taxon>Kitasatosporales</taxon>
        <taxon>Streptomycetaceae</taxon>
        <taxon>Peterkaempfera</taxon>
    </lineage>
</organism>
<name>A0A345SWF5_9ACTN</name>
<keyword evidence="4" id="KW-1185">Reference proteome</keyword>
<reference evidence="4" key="1">
    <citation type="submission" date="2018-07" db="EMBL/GenBank/DDBJ databases">
        <title>Streptacidiphilus bronchialis DSM 106435 chromosome.</title>
        <authorList>
            <person name="Batra D."/>
            <person name="Gulvik C.A."/>
        </authorList>
    </citation>
    <scope>NUCLEOTIDE SEQUENCE [LARGE SCALE GENOMIC DNA]</scope>
    <source>
        <strain evidence="4">DSM 106435</strain>
    </source>
</reference>
<dbReference type="RefSeq" id="WP_111490005.1">
    <property type="nucleotide sequence ID" value="NZ_CP031264.1"/>
</dbReference>
<sequence>MSTPADPLAGASEPLRRLSSRSGQATRTLRNALSGIRDAAAAADRIKDAADQSGIPLRDAQSKAEAADRSLTRAGRSASGAATGIRSAAGGAKGAKGALGKLKSGVGGVTSMLGALGTGTGPLAKLMGVFGVALTAGSLAMTAVNVAMRANPLGFALGLLVPILAYLIDLALSSETGQRIIQQVFGQTAKYLSAAFTAIGPLIEPLGGMVSSAWNRLMDAVGPVKRWITEDIPGAFKRVKDAMTRALGGMGGFITSGLQAFLGVLKGPLSGLIGFTNWVIDGLNSLSFSALGKKFGVHLTKIPMLAEGGIALPGTARQPGRVLPLDRLGGRPAVRRAHRTAAPTRIRDYHESPATGARGTAEDLLFLATAHI</sequence>
<evidence type="ECO:0000256" key="2">
    <source>
        <dbReference type="SAM" id="Phobius"/>
    </source>
</evidence>
<feature type="region of interest" description="Disordered" evidence="1">
    <location>
        <begin position="52"/>
        <end position="78"/>
    </location>
</feature>
<evidence type="ECO:0000313" key="4">
    <source>
        <dbReference type="Proteomes" id="UP000249340"/>
    </source>
</evidence>
<accession>A0A345SWF5</accession>
<proteinExistence type="predicted"/>
<dbReference type="Proteomes" id="UP000249340">
    <property type="component" value="Chromosome"/>
</dbReference>
<dbReference type="AlphaFoldDB" id="A0A345SWF5"/>
<feature type="compositionally biased region" description="Basic and acidic residues" evidence="1">
    <location>
        <begin position="60"/>
        <end position="71"/>
    </location>
</feature>
<dbReference type="OrthoDB" id="3479073at2"/>
<keyword evidence="2" id="KW-0472">Membrane</keyword>
<dbReference type="EMBL" id="CP031264">
    <property type="protein sequence ID" value="AXI78060.1"/>
    <property type="molecule type" value="Genomic_DNA"/>
</dbReference>
<gene>
    <name evidence="3" type="ORF">C7M71_012020</name>
</gene>
<protein>
    <submittedName>
        <fullName evidence="3">Tape-measure protein</fullName>
    </submittedName>
</protein>
<feature type="transmembrane region" description="Helical" evidence="2">
    <location>
        <begin position="126"/>
        <end position="147"/>
    </location>
</feature>
<evidence type="ECO:0000313" key="3">
    <source>
        <dbReference type="EMBL" id="AXI78060.1"/>
    </source>
</evidence>
<feature type="transmembrane region" description="Helical" evidence="2">
    <location>
        <begin position="153"/>
        <end position="172"/>
    </location>
</feature>
<evidence type="ECO:0000256" key="1">
    <source>
        <dbReference type="SAM" id="MobiDB-lite"/>
    </source>
</evidence>
<keyword evidence="2" id="KW-0812">Transmembrane</keyword>
<keyword evidence="2" id="KW-1133">Transmembrane helix</keyword>